<gene>
    <name evidence="9" type="ORF">KP509_39G014600</name>
</gene>
<evidence type="ECO:0000313" key="10">
    <source>
        <dbReference type="Proteomes" id="UP000825935"/>
    </source>
</evidence>
<sequence>MSAAPAVSVGSRACASTVKSSDMSAWNGSSSVWSSSKTVSDVLCSMLFRKNQQQHGNELSCLSIDGLTIGKLLGRGGFGNVFAVAKNTEKLEIMACKIFDMNGLISSNGVKLQAEVLNALQEIQVMKYLSSCSLSSIAPIVHLLDVYDASDGRPCAAMELCLGGSLFDLLQDKYRQEKTLTCREAALVIYKIGIALLFCHENHIVHLDVKPSNILFRHREDLSSAWLRDFGLSYGLFQTEAVVLGQKNGVSVEYINDKVFEGIGTQGYSAPELMNGGFLSKAADIWSLGATLLEMLTGEEVPVHSVAVSEWWAKDAATKLEQELSNRMNGWKELDSTAQDLILAMLCPDFMARLPLTHVLIHPWLLNNLFHAPPGQEDACTDASTTVE</sequence>
<evidence type="ECO:0000256" key="5">
    <source>
        <dbReference type="ARBA" id="ARBA00022840"/>
    </source>
</evidence>
<name>A0A8T2PYT8_CERRI</name>
<evidence type="ECO:0000256" key="1">
    <source>
        <dbReference type="ARBA" id="ARBA00022527"/>
    </source>
</evidence>
<protein>
    <recommendedName>
        <fullName evidence="8">Protein kinase domain-containing protein</fullName>
    </recommendedName>
</protein>
<dbReference type="Gene3D" id="1.10.510.10">
    <property type="entry name" value="Transferase(Phosphotransferase) domain 1"/>
    <property type="match status" value="1"/>
</dbReference>
<dbReference type="InterPro" id="IPR008271">
    <property type="entry name" value="Ser/Thr_kinase_AS"/>
</dbReference>
<comment type="similarity">
    <text evidence="7">Belongs to the protein kinase superfamily.</text>
</comment>
<dbReference type="SMART" id="SM00220">
    <property type="entry name" value="S_TKc"/>
    <property type="match status" value="1"/>
</dbReference>
<dbReference type="InterPro" id="IPR000719">
    <property type="entry name" value="Prot_kinase_dom"/>
</dbReference>
<proteinExistence type="inferred from homology"/>
<dbReference type="PROSITE" id="PS00107">
    <property type="entry name" value="PROTEIN_KINASE_ATP"/>
    <property type="match status" value="1"/>
</dbReference>
<dbReference type="PROSITE" id="PS00108">
    <property type="entry name" value="PROTEIN_KINASE_ST"/>
    <property type="match status" value="1"/>
</dbReference>
<accession>A0A8T2PYT8</accession>
<keyword evidence="1 7" id="KW-0723">Serine/threonine-protein kinase</keyword>
<dbReference type="InterPro" id="IPR011009">
    <property type="entry name" value="Kinase-like_dom_sf"/>
</dbReference>
<dbReference type="Pfam" id="PF00069">
    <property type="entry name" value="Pkinase"/>
    <property type="match status" value="1"/>
</dbReference>
<evidence type="ECO:0000256" key="4">
    <source>
        <dbReference type="ARBA" id="ARBA00022777"/>
    </source>
</evidence>
<evidence type="ECO:0000256" key="3">
    <source>
        <dbReference type="ARBA" id="ARBA00022741"/>
    </source>
</evidence>
<dbReference type="AlphaFoldDB" id="A0A8T2PYT8"/>
<comment type="caution">
    <text evidence="9">The sequence shown here is derived from an EMBL/GenBank/DDBJ whole genome shotgun (WGS) entry which is preliminary data.</text>
</comment>
<dbReference type="Proteomes" id="UP000825935">
    <property type="component" value="Chromosome 39"/>
</dbReference>
<dbReference type="OrthoDB" id="1919433at2759"/>
<dbReference type="SUPFAM" id="SSF56112">
    <property type="entry name" value="Protein kinase-like (PK-like)"/>
    <property type="match status" value="1"/>
</dbReference>
<keyword evidence="2" id="KW-0808">Transferase</keyword>
<dbReference type="OMA" id="AVEAWWK"/>
<dbReference type="EMBL" id="CM035444">
    <property type="protein sequence ID" value="KAH7276610.1"/>
    <property type="molecule type" value="Genomic_DNA"/>
</dbReference>
<dbReference type="InterPro" id="IPR050205">
    <property type="entry name" value="CDPK_Ser/Thr_kinases"/>
</dbReference>
<feature type="binding site" evidence="6">
    <location>
        <position position="97"/>
    </location>
    <ligand>
        <name>ATP</name>
        <dbReference type="ChEBI" id="CHEBI:30616"/>
    </ligand>
</feature>
<keyword evidence="10" id="KW-1185">Reference proteome</keyword>
<reference evidence="9" key="1">
    <citation type="submission" date="2021-08" db="EMBL/GenBank/DDBJ databases">
        <title>WGS assembly of Ceratopteris richardii.</title>
        <authorList>
            <person name="Marchant D.B."/>
            <person name="Chen G."/>
            <person name="Jenkins J."/>
            <person name="Shu S."/>
            <person name="Leebens-Mack J."/>
            <person name="Grimwood J."/>
            <person name="Schmutz J."/>
            <person name="Soltis P."/>
            <person name="Soltis D."/>
            <person name="Chen Z.-H."/>
        </authorList>
    </citation>
    <scope>NUCLEOTIDE SEQUENCE</scope>
    <source>
        <strain evidence="9">Whitten #5841</strain>
        <tissue evidence="9">Leaf</tissue>
    </source>
</reference>
<evidence type="ECO:0000256" key="7">
    <source>
        <dbReference type="RuleBase" id="RU000304"/>
    </source>
</evidence>
<organism evidence="9 10">
    <name type="scientific">Ceratopteris richardii</name>
    <name type="common">Triangle waterfern</name>
    <dbReference type="NCBI Taxonomy" id="49495"/>
    <lineage>
        <taxon>Eukaryota</taxon>
        <taxon>Viridiplantae</taxon>
        <taxon>Streptophyta</taxon>
        <taxon>Embryophyta</taxon>
        <taxon>Tracheophyta</taxon>
        <taxon>Polypodiopsida</taxon>
        <taxon>Polypodiidae</taxon>
        <taxon>Polypodiales</taxon>
        <taxon>Pteridineae</taxon>
        <taxon>Pteridaceae</taxon>
        <taxon>Parkerioideae</taxon>
        <taxon>Ceratopteris</taxon>
    </lineage>
</organism>
<dbReference type="PANTHER" id="PTHR24349">
    <property type="entry name" value="SERINE/THREONINE-PROTEIN KINASE"/>
    <property type="match status" value="1"/>
</dbReference>
<dbReference type="PROSITE" id="PS50011">
    <property type="entry name" value="PROTEIN_KINASE_DOM"/>
    <property type="match status" value="1"/>
</dbReference>
<dbReference type="InterPro" id="IPR017441">
    <property type="entry name" value="Protein_kinase_ATP_BS"/>
</dbReference>
<dbReference type="GO" id="GO:0005524">
    <property type="term" value="F:ATP binding"/>
    <property type="evidence" value="ECO:0007669"/>
    <property type="project" value="UniProtKB-UniRule"/>
</dbReference>
<evidence type="ECO:0000259" key="8">
    <source>
        <dbReference type="PROSITE" id="PS50011"/>
    </source>
</evidence>
<evidence type="ECO:0000256" key="2">
    <source>
        <dbReference type="ARBA" id="ARBA00022679"/>
    </source>
</evidence>
<keyword evidence="5 6" id="KW-0067">ATP-binding</keyword>
<dbReference type="GO" id="GO:0004674">
    <property type="term" value="F:protein serine/threonine kinase activity"/>
    <property type="evidence" value="ECO:0007669"/>
    <property type="project" value="UniProtKB-KW"/>
</dbReference>
<feature type="domain" description="Protein kinase" evidence="8">
    <location>
        <begin position="67"/>
        <end position="365"/>
    </location>
</feature>
<evidence type="ECO:0000313" key="9">
    <source>
        <dbReference type="EMBL" id="KAH7276610.1"/>
    </source>
</evidence>
<evidence type="ECO:0000256" key="6">
    <source>
        <dbReference type="PROSITE-ProRule" id="PRU10141"/>
    </source>
</evidence>
<keyword evidence="3 6" id="KW-0547">Nucleotide-binding</keyword>
<keyword evidence="4" id="KW-0418">Kinase</keyword>